<name>A0ABQ3EGB5_9HYPH</name>
<evidence type="ECO:0000313" key="1">
    <source>
        <dbReference type="EMBL" id="GHB33779.1"/>
    </source>
</evidence>
<accession>A0ABQ3EGB5</accession>
<dbReference type="Proteomes" id="UP000637980">
    <property type="component" value="Unassembled WGS sequence"/>
</dbReference>
<sequence>MSEQSLIKNSKGEYAVLADQAWVPGKKIEWTTDIHRATVLATYYMNRIATSSAEETFVLPAKCERKVTLLGEFQTQPLAYSPPEDPAPLNADTLKHFEEWARSERGQRTLLDVIMSALNFPCSP</sequence>
<reference evidence="2" key="1">
    <citation type="journal article" date="2019" name="Int. J. Syst. Evol. Microbiol.">
        <title>The Global Catalogue of Microorganisms (GCM) 10K type strain sequencing project: providing services to taxonomists for standard genome sequencing and annotation.</title>
        <authorList>
            <consortium name="The Broad Institute Genomics Platform"/>
            <consortium name="The Broad Institute Genome Sequencing Center for Infectious Disease"/>
            <person name="Wu L."/>
            <person name="Ma J."/>
        </authorList>
    </citation>
    <scope>NUCLEOTIDE SEQUENCE [LARGE SCALE GENOMIC DNA]</scope>
    <source>
        <strain evidence="2">KCTC 12861</strain>
    </source>
</reference>
<proteinExistence type="predicted"/>
<comment type="caution">
    <text evidence="1">The sequence shown here is derived from an EMBL/GenBank/DDBJ whole genome shotgun (WGS) entry which is preliminary data.</text>
</comment>
<gene>
    <name evidence="1" type="ORF">GCM10007094_23300</name>
</gene>
<protein>
    <submittedName>
        <fullName evidence="1">Uncharacterized protein</fullName>
    </submittedName>
</protein>
<dbReference type="RefSeq" id="WP_189436975.1">
    <property type="nucleotide sequence ID" value="NZ_BMXE01000004.1"/>
</dbReference>
<dbReference type="EMBL" id="BMXE01000004">
    <property type="protein sequence ID" value="GHB33779.1"/>
    <property type="molecule type" value="Genomic_DNA"/>
</dbReference>
<evidence type="ECO:0000313" key="2">
    <source>
        <dbReference type="Proteomes" id="UP000637980"/>
    </source>
</evidence>
<organism evidence="1 2">
    <name type="scientific">Pseudovibrio japonicus</name>
    <dbReference type="NCBI Taxonomy" id="366534"/>
    <lineage>
        <taxon>Bacteria</taxon>
        <taxon>Pseudomonadati</taxon>
        <taxon>Pseudomonadota</taxon>
        <taxon>Alphaproteobacteria</taxon>
        <taxon>Hyphomicrobiales</taxon>
        <taxon>Stappiaceae</taxon>
        <taxon>Pseudovibrio</taxon>
    </lineage>
</organism>
<keyword evidence="2" id="KW-1185">Reference proteome</keyword>